<protein>
    <submittedName>
        <fullName evidence="2">Uncharacterized protein</fullName>
    </submittedName>
</protein>
<feature type="region of interest" description="Disordered" evidence="1">
    <location>
        <begin position="1"/>
        <end position="20"/>
    </location>
</feature>
<evidence type="ECO:0000313" key="3">
    <source>
        <dbReference type="Proteomes" id="UP000785679"/>
    </source>
</evidence>
<dbReference type="Proteomes" id="UP000785679">
    <property type="component" value="Unassembled WGS sequence"/>
</dbReference>
<comment type="caution">
    <text evidence="2">The sequence shown here is derived from an EMBL/GenBank/DDBJ whole genome shotgun (WGS) entry which is preliminary data.</text>
</comment>
<dbReference type="AlphaFoldDB" id="A0A8J8P2C2"/>
<gene>
    <name evidence="2" type="ORF">FGO68_gene10669</name>
</gene>
<evidence type="ECO:0000313" key="2">
    <source>
        <dbReference type="EMBL" id="TNV84809.1"/>
    </source>
</evidence>
<feature type="compositionally biased region" description="Low complexity" evidence="1">
    <location>
        <begin position="115"/>
        <end position="125"/>
    </location>
</feature>
<reference evidence="2" key="1">
    <citation type="submission" date="2019-06" db="EMBL/GenBank/DDBJ databases">
        <authorList>
            <person name="Zheng W."/>
        </authorList>
    </citation>
    <scope>NUCLEOTIDE SEQUENCE</scope>
    <source>
        <strain evidence="2">QDHG01</strain>
    </source>
</reference>
<keyword evidence="3" id="KW-1185">Reference proteome</keyword>
<feature type="region of interest" description="Disordered" evidence="1">
    <location>
        <begin position="74"/>
        <end position="133"/>
    </location>
</feature>
<evidence type="ECO:0000256" key="1">
    <source>
        <dbReference type="SAM" id="MobiDB-lite"/>
    </source>
</evidence>
<organism evidence="2 3">
    <name type="scientific">Halteria grandinella</name>
    <dbReference type="NCBI Taxonomy" id="5974"/>
    <lineage>
        <taxon>Eukaryota</taxon>
        <taxon>Sar</taxon>
        <taxon>Alveolata</taxon>
        <taxon>Ciliophora</taxon>
        <taxon>Intramacronucleata</taxon>
        <taxon>Spirotrichea</taxon>
        <taxon>Stichotrichia</taxon>
        <taxon>Sporadotrichida</taxon>
        <taxon>Halteriidae</taxon>
        <taxon>Halteria</taxon>
    </lineage>
</organism>
<proteinExistence type="predicted"/>
<feature type="region of interest" description="Disordered" evidence="1">
    <location>
        <begin position="377"/>
        <end position="419"/>
    </location>
</feature>
<feature type="compositionally biased region" description="Low complexity" evidence="1">
    <location>
        <begin position="8"/>
        <end position="20"/>
    </location>
</feature>
<sequence length="1071" mass="124580">MVEHSKTAVNDNKNKLNFNNAAWKVAPRKESYNEESTTPSKRLQLVNQIVSVEEAKDARRRTLQEQIDYSRELYLNKKHHERKDSQEKSSKKQDKSSSNKSSLKKRIKNDIEFDSSSSQSSLQGSINDRKSQENLKNFSRHTISEANESNLTSFKTDSDVEMQTPIEPNADQPQLIFKQSSQPKEGTPMHDRKGTSYFPEERDVYEFKRIETLKNQSPEPLIQTEEKQKQSEAKTISKLMIKAGTYYGFGQAKDSIELPDIPEPKITYLTTEHQRVHNQPYKEFLSTENSYRAHIVDQMEDQIEEIMIYNSKEHGALEKYLHAIKKGVKRTLKRAQKDPREQSKLANNLMLVVKGKGESAYRLNVIKEEVNNYEPDYKNLRVPPSQTVMGSSSSNQDKSQTTTVNYHGSRDTSTPNKNLLQIPQNGNSEFKEEDQMFPNPLDMIQRDESFNKEDYLKERKVASFPTKVRDHLRFFNNLASKATDEQILNEFTTQPSLQKNQSAAQPNIKGFQIKPMISESLAQNANPNLGESYQNQNTKIVSNSKNKEATDNSSSKSSLILPQANLLNVKKLTQGDYRLRHIKRLRTDIISNFRRKSDPVTLTHLSKGFGDHFQKHNQGQIGNILKEKFQLFKPSSETSHYERRPLYENKMPAAERIDFRFNLKEEINSRRSSRVLSVARAQTLGEVKYLDRKVEDLTQSMYDTSTSNMESESMGRTKTMLSENNMLSDNIDTSSLARSKTQFDMIKNYLYIVKRTAEKRKDDEKAHRFLTLDTDFIDTNRIHSNALKRLLTPGDSPKEKHEYLSKEEMQGFNPRFVKDLHPEKRDVVNLTLNLSQMNDLKESSLKNFVIQSQITRENPYDDFNQRRLRQLTVRDPSNVQPLYQATDAMVKELSHIKNNPYNQEYWQVHNSRVEDLLEGMQNQSKIDTLRDNASAYLSTVNTQRMQAEDFIIKNSSYRNKEIKKLERLAAKNRSMSVIDDSRNVTLDHSRTIMSGPSLKFQRQMLDPYFQMKEQQVQKHNISETVIINKARQREFNKWYIKPEVERKHTQKMKEMLAQAIAKKIRSRSNFR</sequence>
<feature type="compositionally biased region" description="Basic and acidic residues" evidence="1">
    <location>
        <begin position="82"/>
        <end position="97"/>
    </location>
</feature>
<name>A0A8J8P2C2_HALGN</name>
<dbReference type="EMBL" id="RRYP01002400">
    <property type="protein sequence ID" value="TNV84809.1"/>
    <property type="molecule type" value="Genomic_DNA"/>
</dbReference>
<feature type="compositionally biased region" description="Polar residues" evidence="1">
    <location>
        <begin position="384"/>
        <end position="419"/>
    </location>
</feature>
<accession>A0A8J8P2C2</accession>